<dbReference type="GO" id="GO:0005737">
    <property type="term" value="C:cytoplasm"/>
    <property type="evidence" value="ECO:0007669"/>
    <property type="project" value="TreeGrafter"/>
</dbReference>
<dbReference type="GO" id="GO:0019208">
    <property type="term" value="F:phosphatase regulator activity"/>
    <property type="evidence" value="ECO:0007669"/>
    <property type="project" value="TreeGrafter"/>
</dbReference>
<dbReference type="PANTHER" id="PTHR24179">
    <property type="entry name" value="PROTEIN PHOSPHATASE 1 REGULATORY SUBUNIT 12"/>
    <property type="match status" value="1"/>
</dbReference>
<dbReference type="GO" id="GO:0019901">
    <property type="term" value="F:protein kinase binding"/>
    <property type="evidence" value="ECO:0007669"/>
    <property type="project" value="InterPro"/>
</dbReference>
<proteinExistence type="predicted"/>
<keyword evidence="2" id="KW-0677">Repeat</keyword>
<feature type="region of interest" description="Disordered" evidence="4">
    <location>
        <begin position="64"/>
        <end position="93"/>
    </location>
</feature>
<dbReference type="Gene3D" id="6.10.250.1820">
    <property type="match status" value="1"/>
</dbReference>
<accession>A0AA47NRS9</accession>
<feature type="compositionally biased region" description="Basic and acidic residues" evidence="4">
    <location>
        <begin position="157"/>
        <end position="171"/>
    </location>
</feature>
<feature type="compositionally biased region" description="Basic and acidic residues" evidence="4">
    <location>
        <begin position="84"/>
        <end position="93"/>
    </location>
</feature>
<dbReference type="GO" id="GO:0004857">
    <property type="term" value="F:enzyme inhibitor activity"/>
    <property type="evidence" value="ECO:0007669"/>
    <property type="project" value="TreeGrafter"/>
</dbReference>
<feature type="region of interest" description="Disordered" evidence="4">
    <location>
        <begin position="1"/>
        <end position="24"/>
    </location>
</feature>
<dbReference type="Pfam" id="PF15898">
    <property type="entry name" value="PRKG1_interact"/>
    <property type="match status" value="1"/>
</dbReference>
<gene>
    <name evidence="6" type="primary">PPP1R12B_1</name>
    <name evidence="6" type="ORF">N1851_028113</name>
</gene>
<dbReference type="Proteomes" id="UP001174136">
    <property type="component" value="Unassembled WGS sequence"/>
</dbReference>
<sequence>MSSLFSADKDQTRNRKSLFDSSSTLPHVSSRIQRAATDYVLRLAASLFQTAGQGAAQIARLDSGSPAVSNARAGSLPDPYVSPRENRLSARRRTEEDAGCKDFKKLYEGALAANGRLRSRLETSREELALVQSQLGRVISQQQRRRASTEHTSNMLETEKKEKKSLEKKISDMEEELKAKTELTTENQRLKDENGALIRVISKLSK</sequence>
<organism evidence="6 7">
    <name type="scientific">Merluccius polli</name>
    <name type="common">Benguela hake</name>
    <name type="synonym">Merluccius cadenati</name>
    <dbReference type="NCBI Taxonomy" id="89951"/>
    <lineage>
        <taxon>Eukaryota</taxon>
        <taxon>Metazoa</taxon>
        <taxon>Chordata</taxon>
        <taxon>Craniata</taxon>
        <taxon>Vertebrata</taxon>
        <taxon>Euteleostomi</taxon>
        <taxon>Actinopterygii</taxon>
        <taxon>Neopterygii</taxon>
        <taxon>Teleostei</taxon>
        <taxon>Neoteleostei</taxon>
        <taxon>Acanthomorphata</taxon>
        <taxon>Zeiogadaria</taxon>
        <taxon>Gadariae</taxon>
        <taxon>Gadiformes</taxon>
        <taxon>Gadoidei</taxon>
        <taxon>Merlucciidae</taxon>
        <taxon>Merluccius</taxon>
    </lineage>
</organism>
<reference evidence="6" key="1">
    <citation type="journal article" date="2023" name="Front. Mar. Sci.">
        <title>A new Merluccius polli reference genome to investigate the effects of global change in West African waters.</title>
        <authorList>
            <person name="Mateo J.L."/>
            <person name="Blanco-Fernandez C."/>
            <person name="Garcia-Vazquez E."/>
            <person name="Machado-Schiaffino G."/>
        </authorList>
    </citation>
    <scope>NUCLEOTIDE SEQUENCE</scope>
    <source>
        <strain evidence="6">C29</strain>
        <tissue evidence="6">Fin</tissue>
    </source>
</reference>
<evidence type="ECO:0000256" key="3">
    <source>
        <dbReference type="ARBA" id="ARBA00023043"/>
    </source>
</evidence>
<dbReference type="InterPro" id="IPR031775">
    <property type="entry name" value="PRKG1_interact"/>
</dbReference>
<dbReference type="AlphaFoldDB" id="A0AA47NRS9"/>
<dbReference type="InterPro" id="IPR051226">
    <property type="entry name" value="PP1_Regulatory_Subunit"/>
</dbReference>
<evidence type="ECO:0000256" key="1">
    <source>
        <dbReference type="ARBA" id="ARBA00022473"/>
    </source>
</evidence>
<evidence type="ECO:0000256" key="2">
    <source>
        <dbReference type="ARBA" id="ARBA00022737"/>
    </source>
</evidence>
<keyword evidence="7" id="KW-1185">Reference proteome</keyword>
<dbReference type="PANTHER" id="PTHR24179:SF21">
    <property type="entry name" value="MYOSIN BINDING SUBUNIT, ISOFORM O"/>
    <property type="match status" value="1"/>
</dbReference>
<dbReference type="EMBL" id="JAOPHQ010005292">
    <property type="protein sequence ID" value="KAK0135996.1"/>
    <property type="molecule type" value="Genomic_DNA"/>
</dbReference>
<name>A0AA47NRS9_MERPO</name>
<feature type="region of interest" description="Disordered" evidence="4">
    <location>
        <begin position="140"/>
        <end position="171"/>
    </location>
</feature>
<keyword evidence="3" id="KW-0040">ANK repeat</keyword>
<protein>
    <submittedName>
        <fullName evidence="6">Protein phosphatase 1 regulatory subunit 12B</fullName>
    </submittedName>
</protein>
<evidence type="ECO:0000313" key="7">
    <source>
        <dbReference type="Proteomes" id="UP001174136"/>
    </source>
</evidence>
<keyword evidence="1" id="KW-0217">Developmental protein</keyword>
<feature type="domain" description="cGMP-dependent protein kinase interacting" evidence="5">
    <location>
        <begin position="102"/>
        <end position="206"/>
    </location>
</feature>
<evidence type="ECO:0000313" key="6">
    <source>
        <dbReference type="EMBL" id="KAK0135996.1"/>
    </source>
</evidence>
<comment type="caution">
    <text evidence="6">The sequence shown here is derived from an EMBL/GenBank/DDBJ whole genome shotgun (WGS) entry which is preliminary data.</text>
</comment>
<evidence type="ECO:0000256" key="4">
    <source>
        <dbReference type="SAM" id="MobiDB-lite"/>
    </source>
</evidence>
<evidence type="ECO:0000259" key="5">
    <source>
        <dbReference type="Pfam" id="PF15898"/>
    </source>
</evidence>